<name>A0A9C7G708_9BACI</name>
<comment type="caution">
    <text evidence="1">The sequence shown here is derived from an EMBL/GenBank/DDBJ whole genome shotgun (WGS) entry which is preliminary data.</text>
</comment>
<keyword evidence="2" id="KW-1185">Reference proteome</keyword>
<organism evidence="1 2">
    <name type="scientific">Pseudoneobacillus rhizosphaerae</name>
    <dbReference type="NCBI Taxonomy" id="2880968"/>
    <lineage>
        <taxon>Bacteria</taxon>
        <taxon>Bacillati</taxon>
        <taxon>Bacillota</taxon>
        <taxon>Bacilli</taxon>
        <taxon>Bacillales</taxon>
        <taxon>Bacillaceae</taxon>
        <taxon>Pseudoneobacillus</taxon>
    </lineage>
</organism>
<evidence type="ECO:0000313" key="2">
    <source>
        <dbReference type="Proteomes" id="UP000789845"/>
    </source>
</evidence>
<gene>
    <name evidence="1" type="ORF">NEOCIP111885_00632</name>
</gene>
<evidence type="ECO:0000313" key="1">
    <source>
        <dbReference type="EMBL" id="CAG9606944.1"/>
    </source>
</evidence>
<proteinExistence type="predicted"/>
<reference evidence="1" key="1">
    <citation type="submission" date="2021-10" db="EMBL/GenBank/DDBJ databases">
        <authorList>
            <person name="Criscuolo A."/>
        </authorList>
    </citation>
    <scope>NUCLEOTIDE SEQUENCE</scope>
    <source>
        <strain evidence="1">CIP111885</strain>
    </source>
</reference>
<accession>A0A9C7G708</accession>
<protein>
    <submittedName>
        <fullName evidence="1">Uncharacterized protein</fullName>
    </submittedName>
</protein>
<dbReference type="EMBL" id="CAKJTG010000003">
    <property type="protein sequence ID" value="CAG9606944.1"/>
    <property type="molecule type" value="Genomic_DNA"/>
</dbReference>
<dbReference type="Proteomes" id="UP000789845">
    <property type="component" value="Unassembled WGS sequence"/>
</dbReference>
<sequence>MKEYIVCYTLENGIKQERILKEKEVKRKEVIQEVMDKILNHNSFMAKSDQGDYWINSSSVRYIRVL</sequence>
<dbReference type="AlphaFoldDB" id="A0A9C7G708"/>
<dbReference type="RefSeq" id="WP_230495219.1">
    <property type="nucleotide sequence ID" value="NZ_CAKJTG010000003.1"/>
</dbReference>